<sequence length="257" mass="28132">MSTVTYELKGRVCVLTLNRPEARNAINRQLRADLRAALERFDDDPSARVGILTGAGKSFSAGRDLKERASDNAAGIVARPDDSMSANSLHSWRQPRKPLIAAINGHCLAGGFSIAQMCDLRIAAEDASLGITEPRMGLLAPFASLLPKLIPTATVMELVLTGQPMTARRAYEIGFVNRVVPNESLLSEAIALGERIADNAPLSVEYSKELVYRSLELDDGGLLRLTHHMYARLLESEDAKEGPRAFVEKRPPEWKGR</sequence>
<dbReference type="Proteomes" id="UP001595699">
    <property type="component" value="Unassembled WGS sequence"/>
</dbReference>
<dbReference type="EMBL" id="JBHRZH010000011">
    <property type="protein sequence ID" value="MFC3761897.1"/>
    <property type="molecule type" value="Genomic_DNA"/>
</dbReference>
<comment type="caution">
    <text evidence="5">The sequence shown here is derived from an EMBL/GenBank/DDBJ whole genome shotgun (WGS) entry which is preliminary data.</text>
</comment>
<proteinExistence type="inferred from homology"/>
<reference evidence="6" key="1">
    <citation type="journal article" date="2019" name="Int. J. Syst. Evol. Microbiol.">
        <title>The Global Catalogue of Microorganisms (GCM) 10K type strain sequencing project: providing services to taxonomists for standard genome sequencing and annotation.</title>
        <authorList>
            <consortium name="The Broad Institute Genomics Platform"/>
            <consortium name="The Broad Institute Genome Sequencing Center for Infectious Disease"/>
            <person name="Wu L."/>
            <person name="Ma J."/>
        </authorList>
    </citation>
    <scope>NUCLEOTIDE SEQUENCE [LARGE SCALE GENOMIC DNA]</scope>
    <source>
        <strain evidence="6">CGMCC 4.7241</strain>
    </source>
</reference>
<dbReference type="InterPro" id="IPR001753">
    <property type="entry name" value="Enoyl-CoA_hydra/iso"/>
</dbReference>
<dbReference type="RefSeq" id="WP_205121392.1">
    <property type="nucleotide sequence ID" value="NZ_JAFBCM010000001.1"/>
</dbReference>
<evidence type="ECO:0000313" key="6">
    <source>
        <dbReference type="Proteomes" id="UP001595699"/>
    </source>
</evidence>
<dbReference type="CDD" id="cd06558">
    <property type="entry name" value="crotonase-like"/>
    <property type="match status" value="1"/>
</dbReference>
<comment type="catalytic activity">
    <reaction evidence="3">
        <text>a (3S)-3-hydroxyacyl-CoA = a (2E)-enoyl-CoA + H2O</text>
        <dbReference type="Rhea" id="RHEA:16105"/>
        <dbReference type="ChEBI" id="CHEBI:15377"/>
        <dbReference type="ChEBI" id="CHEBI:57318"/>
        <dbReference type="ChEBI" id="CHEBI:58856"/>
        <dbReference type="EC" id="4.2.1.17"/>
    </reaction>
</comment>
<evidence type="ECO:0000256" key="1">
    <source>
        <dbReference type="ARBA" id="ARBA00005254"/>
    </source>
</evidence>
<protein>
    <submittedName>
        <fullName evidence="5">Enoyl-CoA hydratase/isomerase family protein</fullName>
    </submittedName>
</protein>
<dbReference type="PANTHER" id="PTHR11941">
    <property type="entry name" value="ENOYL-COA HYDRATASE-RELATED"/>
    <property type="match status" value="1"/>
</dbReference>
<evidence type="ECO:0000256" key="2">
    <source>
        <dbReference type="ARBA" id="ARBA00023239"/>
    </source>
</evidence>
<comment type="catalytic activity">
    <reaction evidence="4">
        <text>a 4-saturated-(3S)-3-hydroxyacyl-CoA = a (3E)-enoyl-CoA + H2O</text>
        <dbReference type="Rhea" id="RHEA:20724"/>
        <dbReference type="ChEBI" id="CHEBI:15377"/>
        <dbReference type="ChEBI" id="CHEBI:58521"/>
        <dbReference type="ChEBI" id="CHEBI:137480"/>
        <dbReference type="EC" id="4.2.1.17"/>
    </reaction>
</comment>
<accession>A0ABV7Y9U3</accession>
<evidence type="ECO:0000256" key="4">
    <source>
        <dbReference type="ARBA" id="ARBA00023717"/>
    </source>
</evidence>
<dbReference type="Gene3D" id="3.90.226.10">
    <property type="entry name" value="2-enoyl-CoA Hydratase, Chain A, domain 1"/>
    <property type="match status" value="1"/>
</dbReference>
<dbReference type="InterPro" id="IPR029045">
    <property type="entry name" value="ClpP/crotonase-like_dom_sf"/>
</dbReference>
<gene>
    <name evidence="5" type="ORF">ACFOUW_13730</name>
</gene>
<dbReference type="PANTHER" id="PTHR11941:SF54">
    <property type="entry name" value="ENOYL-COA HYDRATASE, MITOCHONDRIAL"/>
    <property type="match status" value="1"/>
</dbReference>
<dbReference type="Pfam" id="PF00378">
    <property type="entry name" value="ECH_1"/>
    <property type="match status" value="1"/>
</dbReference>
<organism evidence="5 6">
    <name type="scientific">Tenggerimyces flavus</name>
    <dbReference type="NCBI Taxonomy" id="1708749"/>
    <lineage>
        <taxon>Bacteria</taxon>
        <taxon>Bacillati</taxon>
        <taxon>Actinomycetota</taxon>
        <taxon>Actinomycetes</taxon>
        <taxon>Propionibacteriales</taxon>
        <taxon>Nocardioidaceae</taxon>
        <taxon>Tenggerimyces</taxon>
    </lineage>
</organism>
<dbReference type="SUPFAM" id="SSF52096">
    <property type="entry name" value="ClpP/crotonase"/>
    <property type="match status" value="1"/>
</dbReference>
<keyword evidence="6" id="KW-1185">Reference proteome</keyword>
<evidence type="ECO:0000256" key="3">
    <source>
        <dbReference type="ARBA" id="ARBA00023709"/>
    </source>
</evidence>
<evidence type="ECO:0000313" key="5">
    <source>
        <dbReference type="EMBL" id="MFC3761897.1"/>
    </source>
</evidence>
<dbReference type="Gene3D" id="1.10.12.10">
    <property type="entry name" value="Lyase 2-enoyl-coa Hydratase, Chain A, domain 2"/>
    <property type="match status" value="1"/>
</dbReference>
<keyword evidence="2" id="KW-0456">Lyase</keyword>
<dbReference type="InterPro" id="IPR014748">
    <property type="entry name" value="Enoyl-CoA_hydra_C"/>
</dbReference>
<comment type="similarity">
    <text evidence="1">Belongs to the enoyl-CoA hydratase/isomerase family.</text>
</comment>
<name>A0ABV7Y9U3_9ACTN</name>